<dbReference type="PANTHER" id="PTHR31760">
    <property type="entry name" value="S-ADENOSYL-L-METHIONINE-DEPENDENT METHYLTRANSFERASES SUPERFAMILY PROTEIN"/>
    <property type="match status" value="1"/>
</dbReference>
<accession>A0A6J4LTR9</accession>
<keyword evidence="1 6" id="KW-0963">Cytoplasm</keyword>
<protein>
    <recommendedName>
        <fullName evidence="6">Ribosomal RNA small subunit methyltransferase G</fullName>
        <ecNumber evidence="6">2.1.1.-</ecNumber>
    </recommendedName>
    <alternativeName>
        <fullName evidence="6">16S rRNA 7-methylguanosine methyltransferase</fullName>
        <shortName evidence="6">16S rRNA m7G methyltransferase</shortName>
    </alternativeName>
</protein>
<dbReference type="Gene3D" id="3.40.50.150">
    <property type="entry name" value="Vaccinia Virus protein VP39"/>
    <property type="match status" value="1"/>
</dbReference>
<dbReference type="NCBIfam" id="TIGR00138">
    <property type="entry name" value="rsmG_gidB"/>
    <property type="match status" value="1"/>
</dbReference>
<keyword evidence="2 6" id="KW-0698">rRNA processing</keyword>
<comment type="subcellular location">
    <subcellularLocation>
        <location evidence="6">Cytoplasm</location>
    </subcellularLocation>
</comment>
<comment type="similarity">
    <text evidence="6">Belongs to the methyltransferase superfamily. RNA methyltransferase RsmG family.</text>
</comment>
<evidence type="ECO:0000256" key="3">
    <source>
        <dbReference type="ARBA" id="ARBA00022603"/>
    </source>
</evidence>
<dbReference type="EMBL" id="CADCUJ010000038">
    <property type="protein sequence ID" value="CAA9341628.1"/>
    <property type="molecule type" value="Genomic_DNA"/>
</dbReference>
<evidence type="ECO:0000256" key="1">
    <source>
        <dbReference type="ARBA" id="ARBA00022490"/>
    </source>
</evidence>
<dbReference type="InterPro" id="IPR029063">
    <property type="entry name" value="SAM-dependent_MTases_sf"/>
</dbReference>
<feature type="binding site" evidence="6">
    <location>
        <position position="81"/>
    </location>
    <ligand>
        <name>S-adenosyl-L-methionine</name>
        <dbReference type="ChEBI" id="CHEBI:59789"/>
    </ligand>
</feature>
<feature type="binding site" evidence="6">
    <location>
        <begin position="127"/>
        <end position="128"/>
    </location>
    <ligand>
        <name>S-adenosyl-L-methionine</name>
        <dbReference type="ChEBI" id="CHEBI:59789"/>
    </ligand>
</feature>
<comment type="caution">
    <text evidence="6">Lacks conserved residue(s) required for the propagation of feature annotation.</text>
</comment>
<dbReference type="PANTHER" id="PTHR31760:SF0">
    <property type="entry name" value="S-ADENOSYL-L-METHIONINE-DEPENDENT METHYLTRANSFERASES SUPERFAMILY PROTEIN"/>
    <property type="match status" value="1"/>
</dbReference>
<comment type="function">
    <text evidence="6">Specifically methylates the N7 position of a guanine in 16S rRNA.</text>
</comment>
<feature type="binding site" evidence="6">
    <location>
        <position position="76"/>
    </location>
    <ligand>
        <name>S-adenosyl-L-methionine</name>
        <dbReference type="ChEBI" id="CHEBI:59789"/>
    </ligand>
</feature>
<keyword evidence="5 6" id="KW-0949">S-adenosyl-L-methionine</keyword>
<evidence type="ECO:0000256" key="2">
    <source>
        <dbReference type="ARBA" id="ARBA00022552"/>
    </source>
</evidence>
<sequence>MADVSRETPPAPPSARTVFGAALPVAEGYAHLLAADGVVRGLIGPREVPRLWERHLVNCAVLAEAIDEGRRVGDLGSGAGLPGLVLALLRADLEITLVEPLLRRTSFLDQAVTALSLGNVEVVRARAEQLHGRRTFDIVTARALAPLDRLLGWAMPLVEPGGALLAMKGATVAEEVEHASAAGLLRGYTVSIQQYGADVINPPTTALRVETVRTGR</sequence>
<reference evidence="7" key="1">
    <citation type="submission" date="2020-02" db="EMBL/GenBank/DDBJ databases">
        <authorList>
            <person name="Meier V. D."/>
        </authorList>
    </citation>
    <scope>NUCLEOTIDE SEQUENCE</scope>
    <source>
        <strain evidence="7">AVDCRST_MAG72</strain>
    </source>
</reference>
<feature type="binding site" evidence="6">
    <location>
        <position position="142"/>
    </location>
    <ligand>
        <name>S-adenosyl-L-methionine</name>
        <dbReference type="ChEBI" id="CHEBI:59789"/>
    </ligand>
</feature>
<proteinExistence type="inferred from homology"/>
<evidence type="ECO:0000256" key="6">
    <source>
        <dbReference type="HAMAP-Rule" id="MF_00074"/>
    </source>
</evidence>
<evidence type="ECO:0000256" key="5">
    <source>
        <dbReference type="ARBA" id="ARBA00022691"/>
    </source>
</evidence>
<keyword evidence="3 6" id="KW-0489">Methyltransferase</keyword>
<gene>
    <name evidence="6" type="primary">rsmG</name>
    <name evidence="7" type="ORF">AVDCRST_MAG72-846</name>
</gene>
<dbReference type="GO" id="GO:0005829">
    <property type="term" value="C:cytosol"/>
    <property type="evidence" value="ECO:0007669"/>
    <property type="project" value="TreeGrafter"/>
</dbReference>
<dbReference type="Pfam" id="PF02527">
    <property type="entry name" value="GidB"/>
    <property type="match status" value="1"/>
</dbReference>
<dbReference type="HAMAP" id="MF_00074">
    <property type="entry name" value="16SrRNA_methyltr_G"/>
    <property type="match status" value="1"/>
</dbReference>
<dbReference type="SUPFAM" id="SSF53335">
    <property type="entry name" value="S-adenosyl-L-methionine-dependent methyltransferases"/>
    <property type="match status" value="1"/>
</dbReference>
<evidence type="ECO:0000313" key="7">
    <source>
        <dbReference type="EMBL" id="CAA9341628.1"/>
    </source>
</evidence>
<organism evidence="7">
    <name type="scientific">uncultured Nocardioidaceae bacterium</name>
    <dbReference type="NCBI Taxonomy" id="253824"/>
    <lineage>
        <taxon>Bacteria</taxon>
        <taxon>Bacillati</taxon>
        <taxon>Actinomycetota</taxon>
        <taxon>Actinomycetes</taxon>
        <taxon>Propionibacteriales</taxon>
        <taxon>Nocardioidaceae</taxon>
        <taxon>environmental samples</taxon>
    </lineage>
</organism>
<dbReference type="InterPro" id="IPR003682">
    <property type="entry name" value="rRNA_ssu_MeTfrase_G"/>
</dbReference>
<dbReference type="AlphaFoldDB" id="A0A6J4LTR9"/>
<dbReference type="GO" id="GO:0070043">
    <property type="term" value="F:rRNA (guanine-N7-)-methyltransferase activity"/>
    <property type="evidence" value="ECO:0007669"/>
    <property type="project" value="UniProtKB-UniRule"/>
</dbReference>
<evidence type="ECO:0000256" key="4">
    <source>
        <dbReference type="ARBA" id="ARBA00022679"/>
    </source>
</evidence>
<keyword evidence="4 6" id="KW-0808">Transferase</keyword>
<dbReference type="EC" id="2.1.1.-" evidence="6"/>
<name>A0A6J4LTR9_9ACTN</name>